<reference evidence="1" key="1">
    <citation type="submission" date="2021-03" db="EMBL/GenBank/DDBJ databases">
        <title>Revisited historic fungal species revealed as producer of novel bioactive compounds through whole genome sequencing and comparative genomics.</title>
        <authorList>
            <person name="Vignolle G.A."/>
            <person name="Hochenegger N."/>
            <person name="Mach R.L."/>
            <person name="Mach-Aigner A.R."/>
            <person name="Javad Rahimi M."/>
            <person name="Salim K.A."/>
            <person name="Chan C.M."/>
            <person name="Lim L.B.L."/>
            <person name="Cai F."/>
            <person name="Druzhinina I.S."/>
            <person name="U'Ren J.M."/>
            <person name="Derntl C."/>
        </authorList>
    </citation>
    <scope>NUCLEOTIDE SEQUENCE</scope>
    <source>
        <strain evidence="1">TUCIM 5799</strain>
    </source>
</reference>
<accession>A0A9P9WJN5</accession>
<organism evidence="1 2">
    <name type="scientific">Neoarthrinium moseri</name>
    <dbReference type="NCBI Taxonomy" id="1658444"/>
    <lineage>
        <taxon>Eukaryota</taxon>
        <taxon>Fungi</taxon>
        <taxon>Dikarya</taxon>
        <taxon>Ascomycota</taxon>
        <taxon>Pezizomycotina</taxon>
        <taxon>Sordariomycetes</taxon>
        <taxon>Xylariomycetidae</taxon>
        <taxon>Amphisphaeriales</taxon>
        <taxon>Apiosporaceae</taxon>
        <taxon>Neoarthrinium</taxon>
    </lineage>
</organism>
<proteinExistence type="predicted"/>
<keyword evidence="2" id="KW-1185">Reference proteome</keyword>
<dbReference type="EMBL" id="JAFIMR010000020">
    <property type="protein sequence ID" value="KAI1866578.1"/>
    <property type="molecule type" value="Genomic_DNA"/>
</dbReference>
<evidence type="ECO:0000313" key="1">
    <source>
        <dbReference type="EMBL" id="KAI1866578.1"/>
    </source>
</evidence>
<evidence type="ECO:0000313" key="2">
    <source>
        <dbReference type="Proteomes" id="UP000829685"/>
    </source>
</evidence>
<name>A0A9P9WJN5_9PEZI</name>
<sequence>MPHPFSPEDFPIDEDREFNPTKTFYLKGTIHFKNDASILDLTGKIRRHFDDFSNPFMQSVEKVVDKMKDEQPKYSFASSGNMMRTLKTMKNSKGDKVCDLNMTFVSFDNSSVRFPSGSEHCRHEIELAPVGDGKTEKHECFIRHSIPYFWDMTNGEYGTLYKCINQKQVEIGMVTGFGFKKDAVMVLDGDELDEVVALSTCVMLLNGRDAIDY</sequence>
<comment type="caution">
    <text evidence="1">The sequence shown here is derived from an EMBL/GenBank/DDBJ whole genome shotgun (WGS) entry which is preliminary data.</text>
</comment>
<protein>
    <submittedName>
        <fullName evidence="1">Uncharacterized protein</fullName>
    </submittedName>
</protein>
<dbReference type="Proteomes" id="UP000829685">
    <property type="component" value="Unassembled WGS sequence"/>
</dbReference>
<gene>
    <name evidence="1" type="ORF">JX265_007879</name>
</gene>
<dbReference type="AlphaFoldDB" id="A0A9P9WJN5"/>